<evidence type="ECO:0000313" key="1">
    <source>
        <dbReference type="EMBL" id="CAL4123206.1"/>
    </source>
</evidence>
<evidence type="ECO:0008006" key="3">
    <source>
        <dbReference type="Google" id="ProtNLM"/>
    </source>
</evidence>
<gene>
    <name evidence="1" type="ORF">MNOR_LOCUS23894</name>
</gene>
<name>A0AAV2RGI6_MEGNR</name>
<evidence type="ECO:0000313" key="2">
    <source>
        <dbReference type="Proteomes" id="UP001497623"/>
    </source>
</evidence>
<dbReference type="EMBL" id="CAXKWB010021494">
    <property type="protein sequence ID" value="CAL4123206.1"/>
    <property type="molecule type" value="Genomic_DNA"/>
</dbReference>
<accession>A0AAV2RGI6</accession>
<keyword evidence="2" id="KW-1185">Reference proteome</keyword>
<protein>
    <recommendedName>
        <fullName evidence="3">Coat protein</fullName>
    </recommendedName>
</protein>
<proteinExistence type="predicted"/>
<sequence length="279" mass="31621">MTPVRKPRGRYSLRAAAKVAKMRMALQVQQTTSPKSDKDMNKTDIIETSATFAFAQTVQAAMTGTIPKGVFYMQGQHLPTTPPSRFSLQQFTPHQYSVTQNLSSGMPEYDIIHNSNVIATAFTQPRQAVPNSPIDINPNVVNHPLSATASDFYPVEYQPTYATLPLYNQQPTTGQIFEKMQVISEIDLPQYFTNNMDTIFSLCKPDLINFLKKKNDNTLNQIRSYLIYLAGMQFTDYANKRPINRRDKDLTCEDIHALGYSITINKPYDLEAVYRTEPS</sequence>
<reference evidence="1 2" key="1">
    <citation type="submission" date="2024-05" db="EMBL/GenBank/DDBJ databases">
        <authorList>
            <person name="Wallberg A."/>
        </authorList>
    </citation>
    <scope>NUCLEOTIDE SEQUENCE [LARGE SCALE GENOMIC DNA]</scope>
</reference>
<feature type="non-terminal residue" evidence="1">
    <location>
        <position position="279"/>
    </location>
</feature>
<dbReference type="Proteomes" id="UP001497623">
    <property type="component" value="Unassembled WGS sequence"/>
</dbReference>
<dbReference type="AlphaFoldDB" id="A0AAV2RGI6"/>
<comment type="caution">
    <text evidence="1">The sequence shown here is derived from an EMBL/GenBank/DDBJ whole genome shotgun (WGS) entry which is preliminary data.</text>
</comment>
<organism evidence="1 2">
    <name type="scientific">Meganyctiphanes norvegica</name>
    <name type="common">Northern krill</name>
    <name type="synonym">Thysanopoda norvegica</name>
    <dbReference type="NCBI Taxonomy" id="48144"/>
    <lineage>
        <taxon>Eukaryota</taxon>
        <taxon>Metazoa</taxon>
        <taxon>Ecdysozoa</taxon>
        <taxon>Arthropoda</taxon>
        <taxon>Crustacea</taxon>
        <taxon>Multicrustacea</taxon>
        <taxon>Malacostraca</taxon>
        <taxon>Eumalacostraca</taxon>
        <taxon>Eucarida</taxon>
        <taxon>Euphausiacea</taxon>
        <taxon>Euphausiidae</taxon>
        <taxon>Meganyctiphanes</taxon>
    </lineage>
</organism>